<dbReference type="InterPro" id="IPR036625">
    <property type="entry name" value="E3-bd_dom_sf"/>
</dbReference>
<evidence type="ECO:0000259" key="8">
    <source>
        <dbReference type="PROSITE" id="PS51826"/>
    </source>
</evidence>
<dbReference type="PROSITE" id="PS00189">
    <property type="entry name" value="LIPOYL"/>
    <property type="match status" value="1"/>
</dbReference>
<name>A0ABD6AGY0_9EURY</name>
<dbReference type="PROSITE" id="PS50968">
    <property type="entry name" value="BIOTINYL_LIPOYL"/>
    <property type="match status" value="1"/>
</dbReference>
<feature type="domain" description="Peripheral subunit-binding (PSBD)" evidence="8">
    <location>
        <begin position="197"/>
        <end position="234"/>
    </location>
</feature>
<proteinExistence type="inferred from homology"/>
<feature type="domain" description="Peripheral subunit-binding (PSBD)" evidence="8">
    <location>
        <begin position="130"/>
        <end position="167"/>
    </location>
</feature>
<dbReference type="SUPFAM" id="SSF52777">
    <property type="entry name" value="CoA-dependent acyltransferases"/>
    <property type="match status" value="1"/>
</dbReference>
<comment type="cofactor">
    <cofactor evidence="1">
        <name>(R)-lipoate</name>
        <dbReference type="ChEBI" id="CHEBI:83088"/>
    </cofactor>
</comment>
<sequence>MVEIITLPKLGISDEGELIAWEFDTGEHVEDGDVIAVLESDKATAEVTATASGILLETYLDEGDVVPIEPGRPIAVVGEEGDTVPDYEDLLERGSDVDRKAVELSEEETVTSAGDRGESDGPNRDEADVKATPRAKRHAREQGVPLESVDGTGPQGVVTEADVNNYLDATDGAATIEPTDSDEETRTASVDRSADVKATPRAKKIAKECDVDLSSVEGTGPQGAVTEDDIREQGERASERSERGLTITERRSLTGTRRTIADRLARSAREKPHVMGTRDISIEQLLRVKRRLDEERSEDISLNDLILAAVVRTLGDFPEFNALFEDDAHKLVEEINVGYAVDAPKGLVVPVVRNAAEKSIFALAEERRAVVRRVLNDDHTSEDLTDGTFTVTNIGVFDLDVSYSIINPPQVAILAIGRRKPAAFERNGEVRFEKAITFSLTIDHRVLDGADTGAFLARLADYIEYPGFAIEELNGANRNTDGS</sequence>
<dbReference type="InterPro" id="IPR001078">
    <property type="entry name" value="2-oxoacid_DH_actylTfrase"/>
</dbReference>
<dbReference type="PROSITE" id="PS51826">
    <property type="entry name" value="PSBD"/>
    <property type="match status" value="2"/>
</dbReference>
<feature type="region of interest" description="Disordered" evidence="6">
    <location>
        <begin position="171"/>
        <end position="246"/>
    </location>
</feature>
<organism evidence="9 10">
    <name type="scientific">Halomarina halobia</name>
    <dbReference type="NCBI Taxonomy" id="3033386"/>
    <lineage>
        <taxon>Archaea</taxon>
        <taxon>Methanobacteriati</taxon>
        <taxon>Methanobacteriota</taxon>
        <taxon>Stenosarchaea group</taxon>
        <taxon>Halobacteria</taxon>
        <taxon>Halobacteriales</taxon>
        <taxon>Natronomonadaceae</taxon>
        <taxon>Halomarina</taxon>
    </lineage>
</organism>
<gene>
    <name evidence="9" type="ORF">ACFQPE_20270</name>
</gene>
<dbReference type="Gene3D" id="2.40.50.100">
    <property type="match status" value="1"/>
</dbReference>
<dbReference type="Pfam" id="PF00364">
    <property type="entry name" value="Biotin_lipoyl"/>
    <property type="match status" value="1"/>
</dbReference>
<comment type="similarity">
    <text evidence="2">Belongs to the 2-oxoacid dehydrogenase family.</text>
</comment>
<dbReference type="RefSeq" id="WP_276306068.1">
    <property type="nucleotide sequence ID" value="NZ_CP119993.1"/>
</dbReference>
<dbReference type="PANTHER" id="PTHR43178">
    <property type="entry name" value="DIHYDROLIPOAMIDE ACETYLTRANSFERASE COMPONENT OF PYRUVATE DEHYDROGENASE COMPLEX"/>
    <property type="match status" value="1"/>
</dbReference>
<keyword evidence="5" id="KW-0012">Acyltransferase</keyword>
<dbReference type="Pfam" id="PF00198">
    <property type="entry name" value="2-oxoacid_dh"/>
    <property type="match status" value="1"/>
</dbReference>
<dbReference type="EMBL" id="JBHTBF010000003">
    <property type="protein sequence ID" value="MFC7319108.1"/>
    <property type="molecule type" value="Genomic_DNA"/>
</dbReference>
<comment type="caution">
    <text evidence="9">The sequence shown here is derived from an EMBL/GenBank/DDBJ whole genome shotgun (WGS) entry which is preliminary data.</text>
</comment>
<dbReference type="InterPro" id="IPR003016">
    <property type="entry name" value="2-oxoA_DH_lipoyl-BS"/>
</dbReference>
<protein>
    <submittedName>
        <fullName evidence="9">2-oxo acid dehydrogenase subunit E2</fullName>
    </submittedName>
</protein>
<keyword evidence="3" id="KW-0808">Transferase</keyword>
<feature type="region of interest" description="Disordered" evidence="6">
    <location>
        <begin position="95"/>
        <end position="158"/>
    </location>
</feature>
<evidence type="ECO:0000313" key="9">
    <source>
        <dbReference type="EMBL" id="MFC7319108.1"/>
    </source>
</evidence>
<accession>A0ABD6AGY0</accession>
<evidence type="ECO:0000256" key="2">
    <source>
        <dbReference type="ARBA" id="ARBA00007317"/>
    </source>
</evidence>
<dbReference type="Pfam" id="PF02817">
    <property type="entry name" value="E3_binding"/>
    <property type="match status" value="2"/>
</dbReference>
<evidence type="ECO:0000256" key="5">
    <source>
        <dbReference type="ARBA" id="ARBA00023315"/>
    </source>
</evidence>
<dbReference type="Proteomes" id="UP001596547">
    <property type="component" value="Unassembled WGS sequence"/>
</dbReference>
<feature type="compositionally biased region" description="Basic and acidic residues" evidence="6">
    <location>
        <begin position="115"/>
        <end position="131"/>
    </location>
</feature>
<keyword evidence="10" id="KW-1185">Reference proteome</keyword>
<dbReference type="AlphaFoldDB" id="A0ABD6AGY0"/>
<dbReference type="SUPFAM" id="SSF47005">
    <property type="entry name" value="Peripheral subunit-binding domain of 2-oxo acid dehydrogenase complex"/>
    <property type="match status" value="2"/>
</dbReference>
<dbReference type="InterPro" id="IPR000089">
    <property type="entry name" value="Biotin_lipoyl"/>
</dbReference>
<dbReference type="SUPFAM" id="SSF51230">
    <property type="entry name" value="Single hybrid motif"/>
    <property type="match status" value="1"/>
</dbReference>
<dbReference type="InterPro" id="IPR023213">
    <property type="entry name" value="CAT-like_dom_sf"/>
</dbReference>
<dbReference type="PANTHER" id="PTHR43178:SF5">
    <property type="entry name" value="LIPOAMIDE ACYLTRANSFERASE COMPONENT OF BRANCHED-CHAIN ALPHA-KETO ACID DEHYDROGENASE COMPLEX, MITOCHONDRIAL"/>
    <property type="match status" value="1"/>
</dbReference>
<dbReference type="Gene3D" id="3.30.559.10">
    <property type="entry name" value="Chloramphenicol acetyltransferase-like domain"/>
    <property type="match status" value="1"/>
</dbReference>
<dbReference type="GO" id="GO:0016746">
    <property type="term" value="F:acyltransferase activity"/>
    <property type="evidence" value="ECO:0007669"/>
    <property type="project" value="UniProtKB-KW"/>
</dbReference>
<feature type="compositionally biased region" description="Basic and acidic residues" evidence="6">
    <location>
        <begin position="231"/>
        <end position="246"/>
    </location>
</feature>
<evidence type="ECO:0000259" key="7">
    <source>
        <dbReference type="PROSITE" id="PS50968"/>
    </source>
</evidence>
<dbReference type="InterPro" id="IPR050743">
    <property type="entry name" value="2-oxoacid_DH_E2_comp"/>
</dbReference>
<dbReference type="InterPro" id="IPR004167">
    <property type="entry name" value="PSBD"/>
</dbReference>
<evidence type="ECO:0000256" key="6">
    <source>
        <dbReference type="SAM" id="MobiDB-lite"/>
    </source>
</evidence>
<dbReference type="CDD" id="cd06849">
    <property type="entry name" value="lipoyl_domain"/>
    <property type="match status" value="1"/>
</dbReference>
<evidence type="ECO:0000313" key="10">
    <source>
        <dbReference type="Proteomes" id="UP001596547"/>
    </source>
</evidence>
<feature type="domain" description="Lipoyl-binding" evidence="7">
    <location>
        <begin position="2"/>
        <end position="78"/>
    </location>
</feature>
<evidence type="ECO:0000256" key="4">
    <source>
        <dbReference type="ARBA" id="ARBA00022823"/>
    </source>
</evidence>
<evidence type="ECO:0000256" key="3">
    <source>
        <dbReference type="ARBA" id="ARBA00022679"/>
    </source>
</evidence>
<dbReference type="InterPro" id="IPR011053">
    <property type="entry name" value="Single_hybrid_motif"/>
</dbReference>
<dbReference type="Gene3D" id="4.10.320.10">
    <property type="entry name" value="E3-binding domain"/>
    <property type="match status" value="2"/>
</dbReference>
<reference evidence="9 10" key="1">
    <citation type="journal article" date="2019" name="Int. J. Syst. Evol. Microbiol.">
        <title>The Global Catalogue of Microorganisms (GCM) 10K type strain sequencing project: providing services to taxonomists for standard genome sequencing and annotation.</title>
        <authorList>
            <consortium name="The Broad Institute Genomics Platform"/>
            <consortium name="The Broad Institute Genome Sequencing Center for Infectious Disease"/>
            <person name="Wu L."/>
            <person name="Ma J."/>
        </authorList>
    </citation>
    <scope>NUCLEOTIDE SEQUENCE [LARGE SCALE GENOMIC DNA]</scope>
    <source>
        <strain evidence="9 10">PSR21</strain>
    </source>
</reference>
<evidence type="ECO:0000256" key="1">
    <source>
        <dbReference type="ARBA" id="ARBA00001938"/>
    </source>
</evidence>
<dbReference type="GeneID" id="79317701"/>
<keyword evidence="4" id="KW-0450">Lipoyl</keyword>